<dbReference type="EMBL" id="CABVPP010000009">
    <property type="protein sequence ID" value="VWB41654.1"/>
    <property type="molecule type" value="Genomic_DNA"/>
</dbReference>
<dbReference type="RefSeq" id="WP_174902061.1">
    <property type="nucleotide sequence ID" value="NZ_CABVPP010000009.1"/>
</dbReference>
<dbReference type="GeneID" id="93168907"/>
<protein>
    <submittedName>
        <fullName evidence="1">Type VI secretion protein</fullName>
    </submittedName>
</protein>
<dbReference type="Pfam" id="PF05947">
    <property type="entry name" value="T6SS_TssF"/>
    <property type="match status" value="1"/>
</dbReference>
<reference evidence="1 2" key="1">
    <citation type="submission" date="2019-09" db="EMBL/GenBank/DDBJ databases">
        <authorList>
            <person name="Depoorter E."/>
        </authorList>
    </citation>
    <scope>NUCLEOTIDE SEQUENCE [LARGE SCALE GENOMIC DNA]</scope>
    <source>
        <strain evidence="1">LMG 26883</strain>
    </source>
</reference>
<gene>
    <name evidence="1" type="ORF">BPS26883_01883</name>
</gene>
<dbReference type="NCBIfam" id="TIGR03359">
    <property type="entry name" value="VI_chp_6"/>
    <property type="match status" value="1"/>
</dbReference>
<dbReference type="PANTHER" id="PTHR35370">
    <property type="entry name" value="CYTOPLASMIC PROTEIN-RELATED-RELATED"/>
    <property type="match status" value="1"/>
</dbReference>
<dbReference type="AlphaFoldDB" id="A0A6P2JHC4"/>
<dbReference type="PIRSF" id="PIRSF028304">
    <property type="entry name" value="UCP028304"/>
    <property type="match status" value="1"/>
</dbReference>
<name>A0A6P2JHC4_9BURK</name>
<proteinExistence type="predicted"/>
<sequence>MEDLLPFYERELTLLRQSARKFAADYPKVASRLLLAGASATEGGDRSVERMFEAFAFIAARAARRVEDNYPEFTEGLIETMYPHYLRPFPSCSIACFDVDASRASRMSSAVVIPRGTQLYSRPVNGTKVMFRTAYDVVLSPLQLTDVRFEAVAQVPRTLRLPPQTTSRISLSFAMQSAHVSLETLNLESIRLYTQGDPLLTASLRDALSMRALRAYVEPDYSGKWLALDQIPLTLAGLRREESLIPFPEGANPAYLFLTEYFAYPEKFGFFDCDLRQIRRTGSRHFTLHILLKDLKADSPTARVLEQLGAENFLLGCTPVVNLFNTTGKLSTSFDSASSRDAYPLVVDEQNIRGYQVYSVDAVEQTQETSQGTTVMRFESLHALNHRARPEAQHAAYWCASRDTLAENDRPGLEFVLGFVNGALEPMRPPPGLDFKLTCSNRNLAEHLEHGAATGDLMMEGGTLARRIMLLHSPTKPQNFSQDRGTWWCLISQLAHSPIALTTGIEPVRDLLSLHNPTKVASAIHQIDGLVDLQWKTATAWLSTASFAGVARGIELHLTIDETHFASTGIYAFARMLDDFLSLYVSTSGFTQLVLLSNEEGHELLRFPRRRGADFLL</sequence>
<accession>A0A6P2JHC4</accession>
<dbReference type="InterPro" id="IPR010272">
    <property type="entry name" value="T6SS_TssF"/>
</dbReference>
<evidence type="ECO:0000313" key="2">
    <source>
        <dbReference type="Proteomes" id="UP000494162"/>
    </source>
</evidence>
<dbReference type="Proteomes" id="UP000494162">
    <property type="component" value="Unassembled WGS sequence"/>
</dbReference>
<evidence type="ECO:0000313" key="1">
    <source>
        <dbReference type="EMBL" id="VWB41654.1"/>
    </source>
</evidence>
<organism evidence="1 2">
    <name type="scientific">Burkholderia pseudomultivorans</name>
    <dbReference type="NCBI Taxonomy" id="1207504"/>
    <lineage>
        <taxon>Bacteria</taxon>
        <taxon>Pseudomonadati</taxon>
        <taxon>Pseudomonadota</taxon>
        <taxon>Betaproteobacteria</taxon>
        <taxon>Burkholderiales</taxon>
        <taxon>Burkholderiaceae</taxon>
        <taxon>Burkholderia</taxon>
        <taxon>Burkholderia cepacia complex</taxon>
    </lineage>
</organism>
<dbReference type="PANTHER" id="PTHR35370:SF1">
    <property type="entry name" value="TYPE VI SECRETION SYSTEM COMPONENT TSSF1"/>
    <property type="match status" value="1"/>
</dbReference>